<dbReference type="PANTHER" id="PTHR43884">
    <property type="entry name" value="ACYL-COA DEHYDROGENASE"/>
    <property type="match status" value="1"/>
</dbReference>
<dbReference type="GO" id="GO:0006631">
    <property type="term" value="P:fatty acid metabolic process"/>
    <property type="evidence" value="ECO:0007669"/>
    <property type="project" value="UniProtKB-ARBA"/>
</dbReference>
<dbReference type="GO" id="GO:0003995">
    <property type="term" value="F:acyl-CoA dehydrogenase activity"/>
    <property type="evidence" value="ECO:0007669"/>
    <property type="project" value="InterPro"/>
</dbReference>
<evidence type="ECO:0000256" key="10">
    <source>
        <dbReference type="ARBA" id="ARBA00023002"/>
    </source>
</evidence>
<accession>A0AA36ATQ9</accession>
<comment type="subcellular location">
    <subcellularLocation>
        <location evidence="2">Mitochondrion inner membrane</location>
        <topology evidence="2">Peripheral membrane protein</topology>
    </subcellularLocation>
</comment>
<dbReference type="FunFam" id="1.10.540.10:FF:000001">
    <property type="entry name" value="Very long-chain-specific acyl-CoA dehydrogenase, mitochondrial"/>
    <property type="match status" value="1"/>
</dbReference>
<sequence>MFCNSSFACCLLHTTESASAKAMSLIAYGGVRPLTYRIGTQFLQKSSTQKIFQIPNLQRLLSATSSSASSSTLLKQNYENSQVSPTSGEQVPSPEPFVKNLFLGKFDKSNLIYPEISNNEELDELNQMHEQVERFFLEEVDSQKIDSDAHIPEDTLKMIAEMGLFGQQVPTKYGGLGLNATKYARLAEATALDSSIAVTLAAHQSIGLKGILLFGNEEQKMKYLPKLAAGEEIAAFCLTEPSSGSDAASIQTRATLSEDGKTYLLNGGKIWISNGGIADVFTVFARTELINDKGEKVDKVTAFIVERNFGGITNGKPEDKLGIRGSNTCEVHFENTPVPVENVIGQVGEGFKIAVNILNSGRFSMGSSNSGALKKLLASTTEHTITRSQFGKKLYEFGIIKEKLANITVNIYVMESMAYMTSGIIDSYPDVDVSLEAAIVKIFSSEKAWDSTSECLQILGGLGYMKEYPYQRSLRDCRICMIFEGTNEILRLFVGLTGLKHAGVSLKELIKKLRNPLNNPGLLFRTIYSNMRNQVTEPKITHELAEAVHPSLKSEADMLEKCTAQFKKIVEIILARHGKKIVDQQLDVQRIADIAIDLYAMTSCIARASRSYSIGLRNADHEITITKTFCAHASQRIANKVQELSVGSVLNYDENLRQISDRIISAHGYAAEHPLTRNW</sequence>
<dbReference type="Gene3D" id="1.20.140.10">
    <property type="entry name" value="Butyryl-CoA Dehydrogenase, subunit A, domain 3"/>
    <property type="match status" value="2"/>
</dbReference>
<dbReference type="InterPro" id="IPR036250">
    <property type="entry name" value="AcylCo_DH-like_C"/>
</dbReference>
<keyword evidence="23" id="KW-1185">Reference proteome</keyword>
<evidence type="ECO:0000256" key="5">
    <source>
        <dbReference type="ARBA" id="ARBA00022630"/>
    </source>
</evidence>
<feature type="domain" description="Acyl-CoA dehydrogenase/oxidase N-terminal" evidence="20">
    <location>
        <begin position="123"/>
        <end position="231"/>
    </location>
</feature>
<evidence type="ECO:0000313" key="23">
    <source>
        <dbReference type="Proteomes" id="UP001162480"/>
    </source>
</evidence>
<dbReference type="Gene3D" id="1.10.540.10">
    <property type="entry name" value="Acyl-CoA dehydrogenase/oxidase, N-terminal domain"/>
    <property type="match status" value="1"/>
</dbReference>
<comment type="catalytic activity">
    <reaction evidence="13">
        <text>oxidized [electron-transfer flavoprotein] + hexadecanoyl-CoA + H(+) = (2E)-hexadecenoyl-CoA + reduced [electron-transfer flavoprotein]</text>
        <dbReference type="Rhea" id="RHEA:43448"/>
        <dbReference type="Rhea" id="RHEA-COMP:10685"/>
        <dbReference type="Rhea" id="RHEA-COMP:10686"/>
        <dbReference type="ChEBI" id="CHEBI:15378"/>
        <dbReference type="ChEBI" id="CHEBI:57379"/>
        <dbReference type="ChEBI" id="CHEBI:57692"/>
        <dbReference type="ChEBI" id="CHEBI:58307"/>
        <dbReference type="ChEBI" id="CHEBI:61526"/>
    </reaction>
    <physiologicalReaction direction="left-to-right" evidence="13">
        <dbReference type="Rhea" id="RHEA:43449"/>
    </physiologicalReaction>
</comment>
<evidence type="ECO:0000256" key="14">
    <source>
        <dbReference type="ARBA" id="ARBA00049038"/>
    </source>
</evidence>
<dbReference type="InterPro" id="IPR009075">
    <property type="entry name" value="AcylCo_DH/oxidase_C"/>
</dbReference>
<keyword evidence="12" id="KW-0472">Membrane</keyword>
<keyword evidence="8" id="KW-0809">Transit peptide</keyword>
<dbReference type="InterPro" id="IPR046373">
    <property type="entry name" value="Acyl-CoA_Oxase/DH_mid-dom_sf"/>
</dbReference>
<evidence type="ECO:0000256" key="16">
    <source>
        <dbReference type="ARBA" id="ARBA00049224"/>
    </source>
</evidence>
<dbReference type="SUPFAM" id="SSF56645">
    <property type="entry name" value="Acyl-CoA dehydrogenase NM domain-like"/>
    <property type="match status" value="1"/>
</dbReference>
<evidence type="ECO:0000256" key="9">
    <source>
        <dbReference type="ARBA" id="ARBA00022990"/>
    </source>
</evidence>
<evidence type="ECO:0000256" key="12">
    <source>
        <dbReference type="ARBA" id="ARBA00023136"/>
    </source>
</evidence>
<dbReference type="GO" id="GO:0005743">
    <property type="term" value="C:mitochondrial inner membrane"/>
    <property type="evidence" value="ECO:0007669"/>
    <property type="project" value="UniProtKB-SubCell"/>
</dbReference>
<protein>
    <submittedName>
        <fullName evidence="22">Complex I assembly factor ACAD9, mitochondrial-like</fullName>
    </submittedName>
</protein>
<dbReference type="Pfam" id="PF21343">
    <property type="entry name" value="ACAD9-ACADV_C"/>
    <property type="match status" value="1"/>
</dbReference>
<dbReference type="PROSITE" id="PS00073">
    <property type="entry name" value="ACYL_COA_DH_2"/>
    <property type="match status" value="1"/>
</dbReference>
<feature type="domain" description="Acyl-CoA dehydrogenase/oxidase C-terminal" evidence="18">
    <location>
        <begin position="348"/>
        <end position="494"/>
    </location>
</feature>
<evidence type="ECO:0000256" key="7">
    <source>
        <dbReference type="ARBA" id="ARBA00022827"/>
    </source>
</evidence>
<name>A0AA36ATQ9_OCTVU</name>
<dbReference type="InterPro" id="IPR009100">
    <property type="entry name" value="AcylCoA_DH/oxidase_NM_dom_sf"/>
</dbReference>
<evidence type="ECO:0000259" key="18">
    <source>
        <dbReference type="Pfam" id="PF00441"/>
    </source>
</evidence>
<evidence type="ECO:0000256" key="13">
    <source>
        <dbReference type="ARBA" id="ARBA00047916"/>
    </source>
</evidence>
<dbReference type="FunFam" id="1.20.140.10:FF:000008">
    <property type="entry name" value="acyl-CoA dehydrogenase family member 9, mitochondrial"/>
    <property type="match status" value="1"/>
</dbReference>
<evidence type="ECO:0000259" key="20">
    <source>
        <dbReference type="Pfam" id="PF02771"/>
    </source>
</evidence>
<dbReference type="Pfam" id="PF00441">
    <property type="entry name" value="Acyl-CoA_dh_1"/>
    <property type="match status" value="1"/>
</dbReference>
<dbReference type="InterPro" id="IPR006091">
    <property type="entry name" value="Acyl-CoA_Oxase/DH_mid-dom"/>
</dbReference>
<evidence type="ECO:0000259" key="21">
    <source>
        <dbReference type="Pfam" id="PF21343"/>
    </source>
</evidence>
<dbReference type="EMBL" id="OX597817">
    <property type="protein sequence ID" value="CAI9721944.1"/>
    <property type="molecule type" value="Genomic_DNA"/>
</dbReference>
<comment type="similarity">
    <text evidence="3 17">Belongs to the acyl-CoA dehydrogenase family.</text>
</comment>
<organism evidence="22 23">
    <name type="scientific">Octopus vulgaris</name>
    <name type="common">Common octopus</name>
    <dbReference type="NCBI Taxonomy" id="6645"/>
    <lineage>
        <taxon>Eukaryota</taxon>
        <taxon>Metazoa</taxon>
        <taxon>Spiralia</taxon>
        <taxon>Lophotrochozoa</taxon>
        <taxon>Mollusca</taxon>
        <taxon>Cephalopoda</taxon>
        <taxon>Coleoidea</taxon>
        <taxon>Octopodiformes</taxon>
        <taxon>Octopoda</taxon>
        <taxon>Incirrata</taxon>
        <taxon>Octopodidae</taxon>
        <taxon>Octopus</taxon>
    </lineage>
</organism>
<proteinExistence type="inferred from homology"/>
<dbReference type="InterPro" id="IPR049448">
    <property type="entry name" value="ACAD9/ACADV-like_C"/>
</dbReference>
<comment type="catalytic activity">
    <reaction evidence="15">
        <text>eicosanoyl-CoA + oxidized [electron-transfer flavoprotein] + H(+) = (2E)-eicosenoyl-CoA + reduced [electron-transfer flavoprotein]</text>
        <dbReference type="Rhea" id="RHEA:47236"/>
        <dbReference type="Rhea" id="RHEA-COMP:10685"/>
        <dbReference type="Rhea" id="RHEA-COMP:10686"/>
        <dbReference type="ChEBI" id="CHEBI:15378"/>
        <dbReference type="ChEBI" id="CHEBI:57380"/>
        <dbReference type="ChEBI" id="CHEBI:57692"/>
        <dbReference type="ChEBI" id="CHEBI:58307"/>
        <dbReference type="ChEBI" id="CHEBI:74691"/>
    </reaction>
    <physiologicalReaction direction="left-to-right" evidence="15">
        <dbReference type="Rhea" id="RHEA:47237"/>
    </physiologicalReaction>
</comment>
<dbReference type="InterPro" id="IPR037069">
    <property type="entry name" value="AcylCoA_DH/ox_N_sf"/>
</dbReference>
<dbReference type="PANTHER" id="PTHR43884:SF9">
    <property type="entry name" value="COMPLEX I ASSEMBLY FACTOR ACAD9, MITOCHONDRIAL"/>
    <property type="match status" value="1"/>
</dbReference>
<keyword evidence="4" id="KW-0597">Phosphoprotein</keyword>
<dbReference type="InterPro" id="IPR013786">
    <property type="entry name" value="AcylCoA_DH/ox_N"/>
</dbReference>
<comment type="catalytic activity">
    <reaction evidence="16">
        <text>octadecanoyl-CoA + oxidized [electron-transfer flavoprotein] + H(+) = (2E)-octadecenoyl-CoA + reduced [electron-transfer flavoprotein]</text>
        <dbReference type="Rhea" id="RHEA:47240"/>
        <dbReference type="Rhea" id="RHEA-COMP:10685"/>
        <dbReference type="Rhea" id="RHEA-COMP:10686"/>
        <dbReference type="ChEBI" id="CHEBI:15378"/>
        <dbReference type="ChEBI" id="CHEBI:57394"/>
        <dbReference type="ChEBI" id="CHEBI:57692"/>
        <dbReference type="ChEBI" id="CHEBI:58307"/>
        <dbReference type="ChEBI" id="CHEBI:71412"/>
    </reaction>
    <physiologicalReaction direction="left-to-right" evidence="16">
        <dbReference type="Rhea" id="RHEA:47241"/>
    </physiologicalReaction>
</comment>
<dbReference type="Pfam" id="PF02771">
    <property type="entry name" value="Acyl-CoA_dh_N"/>
    <property type="match status" value="1"/>
</dbReference>
<keyword evidence="5 17" id="KW-0285">Flavoprotein</keyword>
<keyword evidence="11" id="KW-0496">Mitochondrion</keyword>
<dbReference type="GO" id="GO:0050660">
    <property type="term" value="F:flavin adenine dinucleotide binding"/>
    <property type="evidence" value="ECO:0007669"/>
    <property type="project" value="InterPro"/>
</dbReference>
<evidence type="ECO:0000259" key="19">
    <source>
        <dbReference type="Pfam" id="PF02770"/>
    </source>
</evidence>
<dbReference type="SUPFAM" id="SSF47203">
    <property type="entry name" value="Acyl-CoA dehydrogenase C-terminal domain-like"/>
    <property type="match status" value="2"/>
</dbReference>
<keyword evidence="10 17" id="KW-0560">Oxidoreductase</keyword>
<dbReference type="PROSITE" id="PS00072">
    <property type="entry name" value="ACYL_COA_DH_1"/>
    <property type="match status" value="1"/>
</dbReference>
<dbReference type="AlphaFoldDB" id="A0AA36ATQ9"/>
<feature type="domain" description="Acyl-CoA oxidase/dehydrogenase middle" evidence="19">
    <location>
        <begin position="235"/>
        <end position="335"/>
    </location>
</feature>
<comment type="catalytic activity">
    <reaction evidence="14">
        <text>tetradecanoyl-CoA + oxidized [electron-transfer flavoprotein] + H(+) = (2E)-tetradecenoyl-CoA + reduced [electron-transfer flavoprotein]</text>
        <dbReference type="Rhea" id="RHEA:47316"/>
        <dbReference type="Rhea" id="RHEA-COMP:10685"/>
        <dbReference type="Rhea" id="RHEA-COMP:10686"/>
        <dbReference type="ChEBI" id="CHEBI:15378"/>
        <dbReference type="ChEBI" id="CHEBI:57385"/>
        <dbReference type="ChEBI" id="CHEBI:57692"/>
        <dbReference type="ChEBI" id="CHEBI:58307"/>
        <dbReference type="ChEBI" id="CHEBI:61405"/>
    </reaction>
    <physiologicalReaction direction="left-to-right" evidence="14">
        <dbReference type="Rhea" id="RHEA:47317"/>
    </physiologicalReaction>
</comment>
<evidence type="ECO:0000256" key="1">
    <source>
        <dbReference type="ARBA" id="ARBA00001974"/>
    </source>
</evidence>
<dbReference type="Pfam" id="PF02770">
    <property type="entry name" value="Acyl-CoA_dh_M"/>
    <property type="match status" value="1"/>
</dbReference>
<dbReference type="Proteomes" id="UP001162480">
    <property type="component" value="Chromosome 4"/>
</dbReference>
<gene>
    <name evidence="22" type="ORF">OCTVUL_1B017937</name>
</gene>
<keyword evidence="6" id="KW-0999">Mitochondrion inner membrane</keyword>
<evidence type="ECO:0000313" key="22">
    <source>
        <dbReference type="EMBL" id="CAI9721944.1"/>
    </source>
</evidence>
<evidence type="ECO:0000256" key="4">
    <source>
        <dbReference type="ARBA" id="ARBA00022553"/>
    </source>
</evidence>
<evidence type="ECO:0000256" key="15">
    <source>
        <dbReference type="ARBA" id="ARBA00049140"/>
    </source>
</evidence>
<comment type="cofactor">
    <cofactor evidence="1 17">
        <name>FAD</name>
        <dbReference type="ChEBI" id="CHEBI:57692"/>
    </cofactor>
</comment>
<evidence type="ECO:0000256" key="6">
    <source>
        <dbReference type="ARBA" id="ARBA00022792"/>
    </source>
</evidence>
<dbReference type="InterPro" id="IPR006089">
    <property type="entry name" value="Acyl-CoA_DH_CS"/>
</dbReference>
<evidence type="ECO:0000256" key="3">
    <source>
        <dbReference type="ARBA" id="ARBA00009347"/>
    </source>
</evidence>
<evidence type="ECO:0000256" key="8">
    <source>
        <dbReference type="ARBA" id="ARBA00022946"/>
    </source>
</evidence>
<dbReference type="Gene3D" id="2.40.110.10">
    <property type="entry name" value="Butyryl-CoA Dehydrogenase, subunit A, domain 2"/>
    <property type="match status" value="1"/>
</dbReference>
<evidence type="ECO:0000256" key="17">
    <source>
        <dbReference type="RuleBase" id="RU362125"/>
    </source>
</evidence>
<evidence type="ECO:0000256" key="2">
    <source>
        <dbReference type="ARBA" id="ARBA00004637"/>
    </source>
</evidence>
<feature type="domain" description="ACAD9/ACADV-like C-terminal" evidence="21">
    <location>
        <begin position="550"/>
        <end position="668"/>
    </location>
</feature>
<reference evidence="22" key="1">
    <citation type="submission" date="2023-08" db="EMBL/GenBank/DDBJ databases">
        <authorList>
            <person name="Alioto T."/>
            <person name="Alioto T."/>
            <person name="Gomez Garrido J."/>
        </authorList>
    </citation>
    <scope>NUCLEOTIDE SEQUENCE</scope>
</reference>
<keyword evidence="7 17" id="KW-0274">FAD</keyword>
<keyword evidence="9" id="KW-0007">Acetylation</keyword>
<dbReference type="FunFam" id="2.40.110.10:FF:000006">
    <property type="entry name" value="very long-chain specific acyl-CoA dehydrogenase, mitochondrial"/>
    <property type="match status" value="1"/>
</dbReference>
<evidence type="ECO:0000256" key="11">
    <source>
        <dbReference type="ARBA" id="ARBA00023128"/>
    </source>
</evidence>